<sequence>MVELDEHLGIEHNFCISCDIQFETANKLAQHDTAEHNISDPACNNLMAMLTFTAESSANLANMPGSAMFRLVTTAALPLRTAFIILALTFFAFTVDIRAYIA</sequence>
<proteinExistence type="predicted"/>
<organism evidence="3 4">
    <name type="scientific">Penicillium antarcticum</name>
    <dbReference type="NCBI Taxonomy" id="416450"/>
    <lineage>
        <taxon>Eukaryota</taxon>
        <taxon>Fungi</taxon>
        <taxon>Dikarya</taxon>
        <taxon>Ascomycota</taxon>
        <taxon>Pezizomycotina</taxon>
        <taxon>Eurotiomycetes</taxon>
        <taxon>Eurotiomycetidae</taxon>
        <taxon>Eurotiales</taxon>
        <taxon>Aspergillaceae</taxon>
        <taxon>Penicillium</taxon>
    </lineage>
</organism>
<feature type="transmembrane region" description="Helical" evidence="1">
    <location>
        <begin position="81"/>
        <end position="101"/>
    </location>
</feature>
<name>A0A1V6PFR7_9EURO</name>
<evidence type="ECO:0000259" key="2">
    <source>
        <dbReference type="PROSITE" id="PS00028"/>
    </source>
</evidence>
<keyword evidence="1" id="KW-0812">Transmembrane</keyword>
<reference evidence="4" key="1">
    <citation type="journal article" date="2017" name="Nat. Microbiol.">
        <title>Global analysis of biosynthetic gene clusters reveals vast potential of secondary metabolite production in Penicillium species.</title>
        <authorList>
            <person name="Nielsen J.C."/>
            <person name="Grijseels S."/>
            <person name="Prigent S."/>
            <person name="Ji B."/>
            <person name="Dainat J."/>
            <person name="Nielsen K.F."/>
            <person name="Frisvad J.C."/>
            <person name="Workman M."/>
            <person name="Nielsen J."/>
        </authorList>
    </citation>
    <scope>NUCLEOTIDE SEQUENCE [LARGE SCALE GENOMIC DNA]</scope>
    <source>
        <strain evidence="4">IBT 31811</strain>
    </source>
</reference>
<evidence type="ECO:0000256" key="1">
    <source>
        <dbReference type="SAM" id="Phobius"/>
    </source>
</evidence>
<keyword evidence="1" id="KW-0472">Membrane</keyword>
<evidence type="ECO:0000313" key="3">
    <source>
        <dbReference type="EMBL" id="OQD75854.1"/>
    </source>
</evidence>
<gene>
    <name evidence="3" type="ORF">PENANT_c146G11180</name>
</gene>
<dbReference type="STRING" id="416450.A0A1V6PFR7"/>
<evidence type="ECO:0000313" key="4">
    <source>
        <dbReference type="Proteomes" id="UP000191672"/>
    </source>
</evidence>
<dbReference type="Proteomes" id="UP000191672">
    <property type="component" value="Unassembled WGS sequence"/>
</dbReference>
<feature type="domain" description="C2H2-type" evidence="2">
    <location>
        <begin position="15"/>
        <end position="36"/>
    </location>
</feature>
<keyword evidence="1" id="KW-1133">Transmembrane helix</keyword>
<dbReference type="EMBL" id="MDYN01000146">
    <property type="protein sequence ID" value="OQD75854.1"/>
    <property type="molecule type" value="Genomic_DNA"/>
</dbReference>
<accession>A0A1V6PFR7</accession>
<dbReference type="AlphaFoldDB" id="A0A1V6PFR7"/>
<protein>
    <recommendedName>
        <fullName evidence="2">C2H2-type domain-containing protein</fullName>
    </recommendedName>
</protein>
<keyword evidence="4" id="KW-1185">Reference proteome</keyword>
<comment type="caution">
    <text evidence="3">The sequence shown here is derived from an EMBL/GenBank/DDBJ whole genome shotgun (WGS) entry which is preliminary data.</text>
</comment>
<dbReference type="PROSITE" id="PS00028">
    <property type="entry name" value="ZINC_FINGER_C2H2_1"/>
    <property type="match status" value="1"/>
</dbReference>
<dbReference type="InterPro" id="IPR013087">
    <property type="entry name" value="Znf_C2H2_type"/>
</dbReference>